<dbReference type="Proteomes" id="UP000292781">
    <property type="component" value="Unassembled WGS sequence"/>
</dbReference>
<dbReference type="OrthoDB" id="7677911at2"/>
<dbReference type="InterPro" id="IPR016085">
    <property type="entry name" value="Protease_inh_B-barrel_dom"/>
</dbReference>
<organism evidence="4 5">
    <name type="scientific">Siculibacillus lacustris</name>
    <dbReference type="NCBI Taxonomy" id="1549641"/>
    <lineage>
        <taxon>Bacteria</taxon>
        <taxon>Pseudomonadati</taxon>
        <taxon>Pseudomonadota</taxon>
        <taxon>Alphaproteobacteria</taxon>
        <taxon>Hyphomicrobiales</taxon>
        <taxon>Ancalomicrobiaceae</taxon>
        <taxon>Siculibacillus</taxon>
    </lineage>
</organism>
<dbReference type="InterPro" id="IPR021140">
    <property type="entry name" value="Inh/Omp19"/>
</dbReference>
<dbReference type="SUPFAM" id="SSF50882">
    <property type="entry name" value="beta-Barrel protease inhibitors"/>
    <property type="match status" value="1"/>
</dbReference>
<feature type="compositionally biased region" description="Basic and acidic residues" evidence="2">
    <location>
        <begin position="27"/>
        <end position="42"/>
    </location>
</feature>
<dbReference type="Gene3D" id="2.40.128.10">
    <property type="match status" value="1"/>
</dbReference>
<name>A0A4Q9VW48_9HYPH</name>
<sequence>MGQRAKLLKPKGECSEARSGALHHRTPRDTPENHREAGPRSRIEIGRDRLRCRFAVEPRRCAIEEPTQMIRGKVLVLAVVTAAALAGCGRLGLSDSGSRRVQPVQQTFEPLPAAPTATVTQDTLQPLPPAGPAAGAPIAGAPVDPMAPPAAYPGAAPLAPGAAKPAQVAEAAPEKGMPVVSGDFTGGWGMTTPTDHCQLSASTTAWAGGSRVSSRGCTSPDLQKISAWVIADNRIVLKGSDGSIVGTVAKVAKDRFVGQTSTRQTLSLSR</sequence>
<dbReference type="EMBL" id="SJFN01000005">
    <property type="protein sequence ID" value="TBW40090.1"/>
    <property type="molecule type" value="Genomic_DNA"/>
</dbReference>
<keyword evidence="5" id="KW-1185">Reference proteome</keyword>
<dbReference type="Pfam" id="PF02974">
    <property type="entry name" value="Inh"/>
    <property type="match status" value="1"/>
</dbReference>
<evidence type="ECO:0000313" key="5">
    <source>
        <dbReference type="Proteomes" id="UP000292781"/>
    </source>
</evidence>
<dbReference type="AlphaFoldDB" id="A0A4Q9VW48"/>
<protein>
    <recommendedName>
        <fullName evidence="3">Alkaline proteinase inhibitor/ Outer membrane lipoprotein Omp19 domain-containing protein</fullName>
    </recommendedName>
</protein>
<proteinExistence type="predicted"/>
<dbReference type="GO" id="GO:0004866">
    <property type="term" value="F:endopeptidase inhibitor activity"/>
    <property type="evidence" value="ECO:0007669"/>
    <property type="project" value="InterPro"/>
</dbReference>
<gene>
    <name evidence="4" type="ORF">EYW49_05335</name>
</gene>
<evidence type="ECO:0000256" key="1">
    <source>
        <dbReference type="ARBA" id="ARBA00022729"/>
    </source>
</evidence>
<feature type="domain" description="Alkaline proteinase inhibitor/ Outer membrane lipoprotein Omp19" evidence="3">
    <location>
        <begin position="182"/>
        <end position="270"/>
    </location>
</feature>
<accession>A0A4Q9VW48</accession>
<comment type="caution">
    <text evidence="4">The sequence shown here is derived from an EMBL/GenBank/DDBJ whole genome shotgun (WGS) entry which is preliminary data.</text>
</comment>
<reference evidence="4 5" key="1">
    <citation type="submission" date="2019-02" db="EMBL/GenBank/DDBJ databases">
        <title>Siculibacillus lacustris gen. nov., sp. nov., a new rosette-forming bacterium isolated from a freshwater crater lake (Lake St. Ana, Romania).</title>
        <authorList>
            <person name="Felfoldi T."/>
            <person name="Marton Z."/>
            <person name="Szabo A."/>
            <person name="Mentes A."/>
            <person name="Boka K."/>
            <person name="Marialigeti K."/>
            <person name="Mathe I."/>
            <person name="Koncz M."/>
            <person name="Schumann P."/>
            <person name="Toth E."/>
        </authorList>
    </citation>
    <scope>NUCLEOTIDE SEQUENCE [LARGE SCALE GENOMIC DNA]</scope>
    <source>
        <strain evidence="4 5">SA-279</strain>
    </source>
</reference>
<evidence type="ECO:0000256" key="2">
    <source>
        <dbReference type="SAM" id="MobiDB-lite"/>
    </source>
</evidence>
<evidence type="ECO:0000259" key="3">
    <source>
        <dbReference type="Pfam" id="PF02974"/>
    </source>
</evidence>
<evidence type="ECO:0000313" key="4">
    <source>
        <dbReference type="EMBL" id="TBW40090.1"/>
    </source>
</evidence>
<keyword evidence="1" id="KW-0732">Signal</keyword>
<feature type="region of interest" description="Disordered" evidence="2">
    <location>
        <begin position="1"/>
        <end position="42"/>
    </location>
</feature>